<dbReference type="InterPro" id="IPR008902">
    <property type="entry name" value="Rhamnosid_concanavalin"/>
</dbReference>
<dbReference type="PIRSF" id="PIRSF010631">
    <property type="entry name" value="A-rhamnsds"/>
    <property type="match status" value="1"/>
</dbReference>
<evidence type="ECO:0000259" key="7">
    <source>
        <dbReference type="Pfam" id="PF17390"/>
    </source>
</evidence>
<evidence type="ECO:0000256" key="1">
    <source>
        <dbReference type="ARBA" id="ARBA00001445"/>
    </source>
</evidence>
<dbReference type="Gene3D" id="1.50.10.10">
    <property type="match status" value="1"/>
</dbReference>
<dbReference type="Gene3D" id="2.60.40.10">
    <property type="entry name" value="Immunoglobulins"/>
    <property type="match status" value="1"/>
</dbReference>
<accession>A0A0M2H4A1</accession>
<dbReference type="Pfam" id="PF08531">
    <property type="entry name" value="Bac_rhamnosid_N"/>
    <property type="match status" value="1"/>
</dbReference>
<feature type="domain" description="Alpha-L-rhamnosidase six-hairpin glycosidase" evidence="6">
    <location>
        <begin position="433"/>
        <end position="772"/>
    </location>
</feature>
<feature type="domain" description="Alpha-L-rhamnosidase C-terminal" evidence="7">
    <location>
        <begin position="781"/>
        <end position="838"/>
    </location>
</feature>
<dbReference type="InterPro" id="IPR008928">
    <property type="entry name" value="6-hairpin_glycosidase_sf"/>
</dbReference>
<dbReference type="SUPFAM" id="SSF48208">
    <property type="entry name" value="Six-hairpin glycosidases"/>
    <property type="match status" value="1"/>
</dbReference>
<feature type="domain" description="Bacterial alpha-L-rhamnosidase N-terminal" evidence="5">
    <location>
        <begin position="158"/>
        <end position="326"/>
    </location>
</feature>
<dbReference type="STRING" id="92835.RS81_02481"/>
<comment type="caution">
    <text evidence="8">The sequence shown here is derived from an EMBL/GenBank/DDBJ whole genome shotgun (WGS) entry which is preliminary data.</text>
</comment>
<keyword evidence="3" id="KW-0378">Hydrolase</keyword>
<dbReference type="InterPro" id="IPR013783">
    <property type="entry name" value="Ig-like_fold"/>
</dbReference>
<gene>
    <name evidence="8" type="ORF">RS81_02481</name>
</gene>
<dbReference type="PANTHER" id="PTHR33307:SF6">
    <property type="entry name" value="ALPHA-RHAMNOSIDASE (EUROFUNG)-RELATED"/>
    <property type="match status" value="1"/>
</dbReference>
<dbReference type="Gene3D" id="2.60.120.260">
    <property type="entry name" value="Galactose-binding domain-like"/>
    <property type="match status" value="2"/>
</dbReference>
<evidence type="ECO:0000256" key="2">
    <source>
        <dbReference type="ARBA" id="ARBA00012652"/>
    </source>
</evidence>
<dbReference type="InterPro" id="IPR013737">
    <property type="entry name" value="Bac_rhamnosid_N"/>
</dbReference>
<name>A0A0M2H4A1_9MICO</name>
<dbReference type="Pfam" id="PF05592">
    <property type="entry name" value="Bac_rhamnosid"/>
    <property type="match status" value="1"/>
</dbReference>
<keyword evidence="9" id="KW-1185">Reference proteome</keyword>
<sequence length="861" mass="95196">MIEAYRLRVNARDSPSEVDEPRPTLSWSLRGDGGAAESVRVRVRPLAGDAADWTSEWMPGDRVSTRYGGPDLEPESTYRWIVEVRWPSGETHSAEAAFETGVTDWADARWIGRDPEPNGAVDAADRDSVAAVRLTPRTTNLEPPLQLRRSFAIDVPAERARLTVTARGLVLPYVNGARVGADELLPGWTDYRTRIQYRTFDITELLRIGENVVAAEVAEGWWSGFLGFDHRHHAHHYGTAPQLLARLVIDHVDGTRTVVGTDAAWREHAGRRRWADLLMGEHIDARFGTPGWTGRGFDDARWRAAVVLDPEIGPVIGQRDEPVRAVAELAPVTIDRTPERTIVDFGQNLVGRLRVPASPDQPLRVRHGEVLDADGELYVENLRSAEAIDHFRTTSPAEPAFTFHGFRYAELSGADVDAADVRAVVLSSDVEWTGQVTTSSPFLNRLIENIRWGQRGNFVSVPTDCPQRDERLGWTADVQVFAPTATLNADLQALLRRWLADLVAAQLPNGSVPDVIPRSPGTTLFDYGAPGWGDAIVLVPWTMYRTYGDVEILREMFEPMRRWLDYVAVRNPDGVWCSGRGNDYGDWLSVDEHTPKEVVATAYHAHATAVAARIAGVLGDDAAQASLEARAALIRRAYRETFLAERGRVTGDSQTGYLMTLAWDLAPEEDRDALFARLVEKVEDRGARLTTGFHGVALLCPTLARFGRPDLAYDLLFQREFPSWGFSIDNGATTIWERWDGWTPESGFQTPEMNSFNHYSLGSVGEWIYTDVAGIAQAAESVGFADVVIAPHVDPRLDWVEGSLQTVRGRVASRWERTGDEIVLTVVLPPGVRGTARLGQVTAPLQSGTTVVRTLATSAAS</sequence>
<dbReference type="GO" id="GO:0030596">
    <property type="term" value="F:alpha-L-rhamnosidase activity"/>
    <property type="evidence" value="ECO:0007669"/>
    <property type="project" value="UniProtKB-EC"/>
</dbReference>
<protein>
    <recommendedName>
        <fullName evidence="2">alpha-L-rhamnosidase</fullName>
        <ecNumber evidence="2">3.2.1.40</ecNumber>
    </recommendedName>
</protein>
<dbReference type="InterPro" id="IPR035396">
    <property type="entry name" value="Bac_rhamnosid6H"/>
</dbReference>
<organism evidence="8 9">
    <name type="scientific">Microbacterium terrae</name>
    <dbReference type="NCBI Taxonomy" id="69369"/>
    <lineage>
        <taxon>Bacteria</taxon>
        <taxon>Bacillati</taxon>
        <taxon>Actinomycetota</taxon>
        <taxon>Actinomycetes</taxon>
        <taxon>Micrococcales</taxon>
        <taxon>Microbacteriaceae</taxon>
        <taxon>Microbacterium</taxon>
    </lineage>
</organism>
<evidence type="ECO:0000259" key="4">
    <source>
        <dbReference type="Pfam" id="PF05592"/>
    </source>
</evidence>
<proteinExistence type="predicted"/>
<evidence type="ECO:0000313" key="8">
    <source>
        <dbReference type="EMBL" id="KJL38686.1"/>
    </source>
</evidence>
<dbReference type="InterPro" id="IPR016007">
    <property type="entry name" value="Alpha_rhamnosid"/>
</dbReference>
<dbReference type="EC" id="3.2.1.40" evidence="2"/>
<reference evidence="8 9" key="1">
    <citation type="submission" date="2015-02" db="EMBL/GenBank/DDBJ databases">
        <title>Draft genome sequences of ten Microbacterium spp. with emphasis on heavy metal contaminated environments.</title>
        <authorList>
            <person name="Corretto E."/>
        </authorList>
    </citation>
    <scope>NUCLEOTIDE SEQUENCE [LARGE SCALE GENOMIC DNA]</scope>
    <source>
        <strain evidence="8 9">DSM 12510</strain>
    </source>
</reference>
<dbReference type="PANTHER" id="PTHR33307">
    <property type="entry name" value="ALPHA-RHAMNOSIDASE (EUROFUNG)"/>
    <property type="match status" value="1"/>
</dbReference>
<evidence type="ECO:0000256" key="3">
    <source>
        <dbReference type="ARBA" id="ARBA00022801"/>
    </source>
</evidence>
<dbReference type="OrthoDB" id="9761045at2"/>
<dbReference type="InterPro" id="IPR012341">
    <property type="entry name" value="6hp_glycosidase-like_sf"/>
</dbReference>
<dbReference type="GO" id="GO:0005975">
    <property type="term" value="P:carbohydrate metabolic process"/>
    <property type="evidence" value="ECO:0007669"/>
    <property type="project" value="InterPro"/>
</dbReference>
<feature type="domain" description="Alpha-L-rhamnosidase concanavalin-like" evidence="4">
    <location>
        <begin position="337"/>
        <end position="425"/>
    </location>
</feature>
<dbReference type="PATRIC" id="fig|92835.4.peg.2514"/>
<evidence type="ECO:0000313" key="9">
    <source>
        <dbReference type="Proteomes" id="UP000033956"/>
    </source>
</evidence>
<dbReference type="Gene3D" id="2.60.420.10">
    <property type="entry name" value="Maltose phosphorylase, domain 3"/>
    <property type="match status" value="1"/>
</dbReference>
<dbReference type="InterPro" id="IPR035398">
    <property type="entry name" value="Bac_rhamnosid_C"/>
</dbReference>
<dbReference type="Pfam" id="PF25788">
    <property type="entry name" value="Ig_Rha78A_N"/>
    <property type="match status" value="1"/>
</dbReference>
<evidence type="ECO:0000259" key="6">
    <source>
        <dbReference type="Pfam" id="PF17389"/>
    </source>
</evidence>
<dbReference type="Pfam" id="PF17389">
    <property type="entry name" value="Bac_rhamnosid6H"/>
    <property type="match status" value="1"/>
</dbReference>
<dbReference type="AlphaFoldDB" id="A0A0M2H4A1"/>
<dbReference type="EMBL" id="JYIZ01000054">
    <property type="protein sequence ID" value="KJL38686.1"/>
    <property type="molecule type" value="Genomic_DNA"/>
</dbReference>
<dbReference type="Pfam" id="PF17390">
    <property type="entry name" value="Bac_rhamnosid_C"/>
    <property type="match status" value="1"/>
</dbReference>
<evidence type="ECO:0000259" key="5">
    <source>
        <dbReference type="Pfam" id="PF08531"/>
    </source>
</evidence>
<dbReference type="Proteomes" id="UP000033956">
    <property type="component" value="Unassembled WGS sequence"/>
</dbReference>
<comment type="catalytic activity">
    <reaction evidence="1">
        <text>Hydrolysis of terminal non-reducing alpha-L-rhamnose residues in alpha-L-rhamnosides.</text>
        <dbReference type="EC" id="3.2.1.40"/>
    </reaction>
</comment>
<dbReference type="RefSeq" id="WP_052682561.1">
    <property type="nucleotide sequence ID" value="NZ_BAAAUP010000002.1"/>
</dbReference>